<keyword evidence="7" id="KW-1185">Reference proteome</keyword>
<evidence type="ECO:0000256" key="2">
    <source>
        <dbReference type="ARBA" id="ARBA00023136"/>
    </source>
</evidence>
<evidence type="ECO:0000313" key="7">
    <source>
        <dbReference type="Proteomes" id="UP000324924"/>
    </source>
</evidence>
<dbReference type="KEGG" id="nabu:FZC36_01665"/>
<feature type="domain" description="Outer membrane lipoprotein BamD-like" evidence="5">
    <location>
        <begin position="81"/>
        <end position="262"/>
    </location>
</feature>
<evidence type="ECO:0000256" key="1">
    <source>
        <dbReference type="ARBA" id="ARBA00022729"/>
    </source>
</evidence>
<dbReference type="SUPFAM" id="SSF48452">
    <property type="entry name" value="TPR-like"/>
    <property type="match status" value="1"/>
</dbReference>
<dbReference type="InterPro" id="IPR039565">
    <property type="entry name" value="BamD-like"/>
</dbReference>
<protein>
    <submittedName>
        <fullName evidence="6">Outer membrane protein assembly factor BamD</fullName>
    </submittedName>
</protein>
<feature type="transmembrane region" description="Helical" evidence="4">
    <location>
        <begin position="31"/>
        <end position="50"/>
    </location>
</feature>
<sequence>MQIIHILIIFTKCYIFDVYFFKKSRRKINKIIKAILVALFLYTLSSSGLYDLNLEKSAAVKENKKVNQKSSDQKDKVSDLQKIWLNAEDLLKRKKYSQAAEKYLEIEENYPTSSKAKYAILKAAKSFYNAKEYEKSLEAARVLKSIFPIFSGEMDVNSIIIKCLYKKIRDVGRDNSEISEILELIPLSKSNHSEIRSKCINILAYQNFQLGIFYSKKGNPIVSLKYYGKIIKEYSKSDYVQESLFRCAEIFQNIGSKRDKERILKYFEMKYPKSKWYVEAKNLN</sequence>
<organism evidence="6 7">
    <name type="scientific">Candidatus Nesciobacter abundans</name>
    <dbReference type="NCBI Taxonomy" id="2601668"/>
    <lineage>
        <taxon>Bacteria</taxon>
        <taxon>Pseudomonadati</taxon>
        <taxon>Pseudomonadota</taxon>
        <taxon>Alphaproteobacteria</taxon>
        <taxon>Holosporales</taxon>
        <taxon>Holosporaceae</taxon>
        <taxon>Candidatus Nesciobacter</taxon>
    </lineage>
</organism>
<name>A0A5C0UHE9_9PROT</name>
<keyword evidence="4" id="KW-1133">Transmembrane helix</keyword>
<keyword evidence="4" id="KW-0812">Transmembrane</keyword>
<gene>
    <name evidence="6" type="primary">bamD</name>
    <name evidence="6" type="ORF">FZC36_01665</name>
</gene>
<proteinExistence type="predicted"/>
<dbReference type="AlphaFoldDB" id="A0A5C0UHE9"/>
<evidence type="ECO:0000259" key="5">
    <source>
        <dbReference type="Pfam" id="PF13525"/>
    </source>
</evidence>
<dbReference type="EMBL" id="CP043314">
    <property type="protein sequence ID" value="QEK39137.1"/>
    <property type="molecule type" value="Genomic_DNA"/>
</dbReference>
<dbReference type="NCBIfam" id="TIGR03302">
    <property type="entry name" value="OM_YfiO"/>
    <property type="match status" value="1"/>
</dbReference>
<keyword evidence="1" id="KW-0732">Signal</keyword>
<dbReference type="Proteomes" id="UP000324924">
    <property type="component" value="Chromosome"/>
</dbReference>
<dbReference type="Pfam" id="PF13525">
    <property type="entry name" value="YfiO"/>
    <property type="match status" value="1"/>
</dbReference>
<dbReference type="InterPro" id="IPR017689">
    <property type="entry name" value="BamD"/>
</dbReference>
<keyword evidence="3" id="KW-0998">Cell outer membrane</keyword>
<dbReference type="OrthoDB" id="8479252at2"/>
<keyword evidence="2 4" id="KW-0472">Membrane</keyword>
<dbReference type="Gene3D" id="1.25.40.10">
    <property type="entry name" value="Tetratricopeptide repeat domain"/>
    <property type="match status" value="1"/>
</dbReference>
<dbReference type="InterPro" id="IPR011990">
    <property type="entry name" value="TPR-like_helical_dom_sf"/>
</dbReference>
<accession>A0A5C0UHE9</accession>
<evidence type="ECO:0000256" key="4">
    <source>
        <dbReference type="SAM" id="Phobius"/>
    </source>
</evidence>
<evidence type="ECO:0000313" key="6">
    <source>
        <dbReference type="EMBL" id="QEK39137.1"/>
    </source>
</evidence>
<evidence type="ECO:0000256" key="3">
    <source>
        <dbReference type="ARBA" id="ARBA00023237"/>
    </source>
</evidence>
<reference evidence="6 7" key="1">
    <citation type="submission" date="2019-08" db="EMBL/GenBank/DDBJ databases">
        <title>Highly reduced genomes of protist endosymbionts show evolutionary convergence.</title>
        <authorList>
            <person name="George E."/>
            <person name="Husnik F."/>
            <person name="Tashyreva D."/>
            <person name="Prokopchuk G."/>
            <person name="Horak A."/>
            <person name="Kwong W.K."/>
            <person name="Lukes J."/>
            <person name="Keeling P.J."/>
        </authorList>
    </citation>
    <scope>NUCLEOTIDE SEQUENCE [LARGE SCALE GENOMIC DNA]</scope>
    <source>
        <strain evidence="6">1604HC</strain>
    </source>
</reference>